<gene>
    <name evidence="1" type="ORF">KIN20_003730</name>
</gene>
<dbReference type="Proteomes" id="UP001196413">
    <property type="component" value="Unassembled WGS sequence"/>
</dbReference>
<proteinExistence type="predicted"/>
<dbReference type="EMBL" id="JAHQIW010000505">
    <property type="protein sequence ID" value="KAJ1348431.1"/>
    <property type="molecule type" value="Genomic_DNA"/>
</dbReference>
<evidence type="ECO:0000313" key="1">
    <source>
        <dbReference type="EMBL" id="KAJ1348431.1"/>
    </source>
</evidence>
<keyword evidence="2" id="KW-1185">Reference proteome</keyword>
<name>A0AAD5QIT0_PARTN</name>
<sequence length="75" mass="8309">MALTMTPRSLPRVYEFTKDSIATAPPAHHLDMTASNSGDVQLELRILAVKHSREIFTVANDKIVCDGHFLTVVTE</sequence>
<comment type="caution">
    <text evidence="1">The sequence shown here is derived from an EMBL/GenBank/DDBJ whole genome shotgun (WGS) entry which is preliminary data.</text>
</comment>
<dbReference type="AlphaFoldDB" id="A0AAD5QIT0"/>
<protein>
    <submittedName>
        <fullName evidence="1">Uncharacterized protein</fullName>
    </submittedName>
</protein>
<reference evidence="1" key="1">
    <citation type="submission" date="2021-06" db="EMBL/GenBank/DDBJ databases">
        <title>Parelaphostrongylus tenuis whole genome reference sequence.</title>
        <authorList>
            <person name="Garwood T.J."/>
            <person name="Larsen P.A."/>
            <person name="Fountain-Jones N.M."/>
            <person name="Garbe J.R."/>
            <person name="Macchietto M.G."/>
            <person name="Kania S.A."/>
            <person name="Gerhold R.W."/>
            <person name="Richards J.E."/>
            <person name="Wolf T.M."/>
        </authorList>
    </citation>
    <scope>NUCLEOTIDE SEQUENCE</scope>
    <source>
        <strain evidence="1">MNPRO001-30</strain>
        <tissue evidence="1">Meninges</tissue>
    </source>
</reference>
<organism evidence="1 2">
    <name type="scientific">Parelaphostrongylus tenuis</name>
    <name type="common">Meningeal worm</name>
    <dbReference type="NCBI Taxonomy" id="148309"/>
    <lineage>
        <taxon>Eukaryota</taxon>
        <taxon>Metazoa</taxon>
        <taxon>Ecdysozoa</taxon>
        <taxon>Nematoda</taxon>
        <taxon>Chromadorea</taxon>
        <taxon>Rhabditida</taxon>
        <taxon>Rhabditina</taxon>
        <taxon>Rhabditomorpha</taxon>
        <taxon>Strongyloidea</taxon>
        <taxon>Metastrongylidae</taxon>
        <taxon>Parelaphostrongylus</taxon>
    </lineage>
</organism>
<evidence type="ECO:0000313" key="2">
    <source>
        <dbReference type="Proteomes" id="UP001196413"/>
    </source>
</evidence>
<accession>A0AAD5QIT0</accession>